<dbReference type="PROSITE" id="PS50109">
    <property type="entry name" value="HIS_KIN"/>
    <property type="match status" value="1"/>
</dbReference>
<dbReference type="Pfam" id="PF00512">
    <property type="entry name" value="HisKA"/>
    <property type="match status" value="1"/>
</dbReference>
<dbReference type="Pfam" id="PF02518">
    <property type="entry name" value="HATPase_c"/>
    <property type="match status" value="1"/>
</dbReference>
<dbReference type="SUPFAM" id="SSF47384">
    <property type="entry name" value="Homodimeric domain of signal transducing histidine kinase"/>
    <property type="match status" value="1"/>
</dbReference>
<dbReference type="EC" id="2.7.13.3" evidence="3"/>
<feature type="domain" description="Histidine kinase" evidence="13">
    <location>
        <begin position="115"/>
        <end position="331"/>
    </location>
</feature>
<evidence type="ECO:0000256" key="7">
    <source>
        <dbReference type="ARBA" id="ARBA00022741"/>
    </source>
</evidence>
<evidence type="ECO:0000256" key="3">
    <source>
        <dbReference type="ARBA" id="ARBA00012438"/>
    </source>
</evidence>
<dbReference type="Gene3D" id="1.10.287.130">
    <property type="match status" value="1"/>
</dbReference>
<dbReference type="InterPro" id="IPR003661">
    <property type="entry name" value="HisK_dim/P_dom"/>
</dbReference>
<dbReference type="Proteomes" id="UP001519887">
    <property type="component" value="Unassembled WGS sequence"/>
</dbReference>
<dbReference type="PANTHER" id="PTHR43711:SF1">
    <property type="entry name" value="HISTIDINE KINASE 1"/>
    <property type="match status" value="1"/>
</dbReference>
<dbReference type="CDD" id="cd00082">
    <property type="entry name" value="HisKA"/>
    <property type="match status" value="1"/>
</dbReference>
<gene>
    <name evidence="15" type="ORF">K0U00_37620</name>
</gene>
<dbReference type="SMART" id="SM00387">
    <property type="entry name" value="HATPase_c"/>
    <property type="match status" value="1"/>
</dbReference>
<reference evidence="15 16" key="1">
    <citation type="submission" date="2021-07" db="EMBL/GenBank/DDBJ databases">
        <title>Paenibacillus radiodurans sp. nov., isolated from the southeastern edge of Tengger Desert.</title>
        <authorList>
            <person name="Zhang G."/>
        </authorList>
    </citation>
    <scope>NUCLEOTIDE SEQUENCE [LARGE SCALE GENOMIC DNA]</scope>
    <source>
        <strain evidence="15 16">CCM 7311</strain>
    </source>
</reference>
<evidence type="ECO:0000256" key="5">
    <source>
        <dbReference type="ARBA" id="ARBA00022553"/>
    </source>
</evidence>
<dbReference type="EMBL" id="JAHZIK010001838">
    <property type="protein sequence ID" value="MBW7459795.1"/>
    <property type="molecule type" value="Genomic_DNA"/>
</dbReference>
<dbReference type="CDD" id="cd06225">
    <property type="entry name" value="HAMP"/>
    <property type="match status" value="1"/>
</dbReference>
<dbReference type="PROSITE" id="PS50885">
    <property type="entry name" value="HAMP"/>
    <property type="match status" value="1"/>
</dbReference>
<protein>
    <recommendedName>
        <fullName evidence="3">histidine kinase</fullName>
        <ecNumber evidence="3">2.7.13.3</ecNumber>
    </recommendedName>
</protein>
<dbReference type="InterPro" id="IPR005467">
    <property type="entry name" value="His_kinase_dom"/>
</dbReference>
<organism evidence="15 16">
    <name type="scientific">Paenibacillus sepulcri</name>
    <dbReference type="NCBI Taxonomy" id="359917"/>
    <lineage>
        <taxon>Bacteria</taxon>
        <taxon>Bacillati</taxon>
        <taxon>Bacillota</taxon>
        <taxon>Bacilli</taxon>
        <taxon>Bacillales</taxon>
        <taxon>Paenibacillaceae</taxon>
        <taxon>Paenibacillus</taxon>
    </lineage>
</organism>
<name>A0ABS7CFT9_9BACL</name>
<comment type="subcellular location">
    <subcellularLocation>
        <location evidence="2">Cell membrane</location>
        <topology evidence="2">Multi-pass membrane protein</topology>
    </subcellularLocation>
</comment>
<keyword evidence="9" id="KW-0067">ATP-binding</keyword>
<dbReference type="InterPro" id="IPR036097">
    <property type="entry name" value="HisK_dim/P_sf"/>
</dbReference>
<dbReference type="Gene3D" id="3.30.565.10">
    <property type="entry name" value="Histidine kinase-like ATPase, C-terminal domain"/>
    <property type="match status" value="1"/>
</dbReference>
<sequence>TVGQPFAMQDKQLALFIQSEAPGLYNHYGRQMIIQIASLVVMFLLILCFRPWRQDMRGWVQILDAIRRIAKGDFKVVIGTGKPLPGQLGQLVNSLNDMAVELDVMEQMRQTFISNVSHEIQSPLTSIRGFAQALQQEEGLGLDQRKHYYTIIETESARLSKLSDNLLKLTSLESDKHPFEIKRYRLDKQLRSMILACEPQWVEKDILMDVDLGEINITADEDLMSQVWMNMLSNSIKFTPEGGTITIEAEYAEDGAVIRISDNGTGIAQEDLPYIFERFFKGDKSRNRQTSGSGLGLSIVKRIIDMHGGEVSVSSTCGIGTTFTVKLPAPGKSSPA</sequence>
<evidence type="ECO:0000256" key="2">
    <source>
        <dbReference type="ARBA" id="ARBA00004651"/>
    </source>
</evidence>
<comment type="catalytic activity">
    <reaction evidence="1">
        <text>ATP + protein L-histidine = ADP + protein N-phospho-L-histidine.</text>
        <dbReference type="EC" id="2.7.13.3"/>
    </reaction>
</comment>
<proteinExistence type="predicted"/>
<dbReference type="InterPro" id="IPR003594">
    <property type="entry name" value="HATPase_dom"/>
</dbReference>
<keyword evidence="6" id="KW-0808">Transferase</keyword>
<evidence type="ECO:0000256" key="1">
    <source>
        <dbReference type="ARBA" id="ARBA00000085"/>
    </source>
</evidence>
<evidence type="ECO:0000256" key="6">
    <source>
        <dbReference type="ARBA" id="ARBA00022679"/>
    </source>
</evidence>
<dbReference type="InterPro" id="IPR003660">
    <property type="entry name" value="HAMP_dom"/>
</dbReference>
<keyword evidence="10" id="KW-0902">Two-component regulatory system</keyword>
<keyword evidence="16" id="KW-1185">Reference proteome</keyword>
<evidence type="ECO:0000256" key="9">
    <source>
        <dbReference type="ARBA" id="ARBA00022840"/>
    </source>
</evidence>
<evidence type="ECO:0000313" key="15">
    <source>
        <dbReference type="EMBL" id="MBW7459795.1"/>
    </source>
</evidence>
<keyword evidence="8 15" id="KW-0418">Kinase</keyword>
<dbReference type="InterPro" id="IPR050736">
    <property type="entry name" value="Sensor_HK_Regulatory"/>
</dbReference>
<dbReference type="PRINTS" id="PR00344">
    <property type="entry name" value="BCTRLSENSOR"/>
</dbReference>
<dbReference type="InterPro" id="IPR036890">
    <property type="entry name" value="HATPase_C_sf"/>
</dbReference>
<evidence type="ECO:0000313" key="16">
    <source>
        <dbReference type="Proteomes" id="UP001519887"/>
    </source>
</evidence>
<evidence type="ECO:0000256" key="12">
    <source>
        <dbReference type="SAM" id="Phobius"/>
    </source>
</evidence>
<keyword evidence="12" id="KW-1133">Transmembrane helix</keyword>
<evidence type="ECO:0000256" key="11">
    <source>
        <dbReference type="ARBA" id="ARBA00023136"/>
    </source>
</evidence>
<keyword evidence="12" id="KW-0812">Transmembrane</keyword>
<evidence type="ECO:0000259" key="13">
    <source>
        <dbReference type="PROSITE" id="PS50109"/>
    </source>
</evidence>
<feature type="transmembrane region" description="Helical" evidence="12">
    <location>
        <begin position="32"/>
        <end position="49"/>
    </location>
</feature>
<keyword evidence="11 12" id="KW-0472">Membrane</keyword>
<evidence type="ECO:0000256" key="10">
    <source>
        <dbReference type="ARBA" id="ARBA00023012"/>
    </source>
</evidence>
<dbReference type="InterPro" id="IPR004358">
    <property type="entry name" value="Sig_transdc_His_kin-like_C"/>
</dbReference>
<evidence type="ECO:0000256" key="4">
    <source>
        <dbReference type="ARBA" id="ARBA00022475"/>
    </source>
</evidence>
<dbReference type="PANTHER" id="PTHR43711">
    <property type="entry name" value="TWO-COMPONENT HISTIDINE KINASE"/>
    <property type="match status" value="1"/>
</dbReference>
<dbReference type="SMART" id="SM00388">
    <property type="entry name" value="HisKA"/>
    <property type="match status" value="1"/>
</dbReference>
<keyword evidence="7" id="KW-0547">Nucleotide-binding</keyword>
<keyword evidence="5" id="KW-0597">Phosphoprotein</keyword>
<dbReference type="GO" id="GO:0016301">
    <property type="term" value="F:kinase activity"/>
    <property type="evidence" value="ECO:0007669"/>
    <property type="project" value="UniProtKB-KW"/>
</dbReference>
<comment type="caution">
    <text evidence="15">The sequence shown here is derived from an EMBL/GenBank/DDBJ whole genome shotgun (WGS) entry which is preliminary data.</text>
</comment>
<accession>A0ABS7CFT9</accession>
<feature type="non-terminal residue" evidence="15">
    <location>
        <position position="1"/>
    </location>
</feature>
<dbReference type="CDD" id="cd00075">
    <property type="entry name" value="HATPase"/>
    <property type="match status" value="1"/>
</dbReference>
<keyword evidence="4" id="KW-1003">Cell membrane</keyword>
<feature type="domain" description="HAMP" evidence="14">
    <location>
        <begin position="53"/>
        <end position="107"/>
    </location>
</feature>
<evidence type="ECO:0000256" key="8">
    <source>
        <dbReference type="ARBA" id="ARBA00022777"/>
    </source>
</evidence>
<evidence type="ECO:0000259" key="14">
    <source>
        <dbReference type="PROSITE" id="PS50885"/>
    </source>
</evidence>
<dbReference type="SUPFAM" id="SSF55874">
    <property type="entry name" value="ATPase domain of HSP90 chaperone/DNA topoisomerase II/histidine kinase"/>
    <property type="match status" value="1"/>
</dbReference>